<sequence>MIAAHRYAYAQARLQAALAALPDESTWQRLAANRTLAAYLEEARTLPCGPWVRGFSGHNGPHELEPGLRVLYRDTVDAVAAWMPPSWREAVIWTRWWPCLPMIAHWMHRGEAPIWVQQDYLLRPLLNEQGRLTSAGLMRAGPAPLVTDEEEDLLAVWARIWRESWPRTSRDERVALETLTRLILRYGTAVPGGDRADSGAGRSRLRGRLHRFFHRSLLQPASAFTFLAIVGLDLERLRGELVTRALFAAEAV</sequence>
<accession>A0ABV4BFV8</accession>
<organism evidence="1 2">
    <name type="scientific">Thioalkalicoccus limnaeus</name>
    <dbReference type="NCBI Taxonomy" id="120681"/>
    <lineage>
        <taxon>Bacteria</taxon>
        <taxon>Pseudomonadati</taxon>
        <taxon>Pseudomonadota</taxon>
        <taxon>Gammaproteobacteria</taxon>
        <taxon>Chromatiales</taxon>
        <taxon>Chromatiaceae</taxon>
        <taxon>Thioalkalicoccus</taxon>
    </lineage>
</organism>
<evidence type="ECO:0000313" key="1">
    <source>
        <dbReference type="EMBL" id="MEY6433421.1"/>
    </source>
</evidence>
<name>A0ABV4BFV8_9GAMM</name>
<dbReference type="RefSeq" id="WP_369667804.1">
    <property type="nucleotide sequence ID" value="NZ_JBDKXB010000021.1"/>
</dbReference>
<gene>
    <name evidence="1" type="ORF">ABC977_13515</name>
</gene>
<dbReference type="EMBL" id="JBDKXB010000021">
    <property type="protein sequence ID" value="MEY6433421.1"/>
    <property type="molecule type" value="Genomic_DNA"/>
</dbReference>
<dbReference type="Proteomes" id="UP001564408">
    <property type="component" value="Unassembled WGS sequence"/>
</dbReference>
<proteinExistence type="predicted"/>
<evidence type="ECO:0000313" key="2">
    <source>
        <dbReference type="Proteomes" id="UP001564408"/>
    </source>
</evidence>
<protein>
    <submittedName>
        <fullName evidence="1">Uncharacterized protein</fullName>
    </submittedName>
</protein>
<comment type="caution">
    <text evidence="1">The sequence shown here is derived from an EMBL/GenBank/DDBJ whole genome shotgun (WGS) entry which is preliminary data.</text>
</comment>
<reference evidence="1 2" key="1">
    <citation type="submission" date="2024-05" db="EMBL/GenBank/DDBJ databases">
        <title>Genome Sequence and Characterization of the New Strain Purple Sulfur Bacterium of Genus Thioalkalicoccus.</title>
        <authorList>
            <person name="Bryantseva I.A."/>
            <person name="Kyndt J.A."/>
            <person name="Imhoff J.F."/>
        </authorList>
    </citation>
    <scope>NUCLEOTIDE SEQUENCE [LARGE SCALE GENOMIC DNA]</scope>
    <source>
        <strain evidence="1 2">Um2</strain>
    </source>
</reference>
<keyword evidence="2" id="KW-1185">Reference proteome</keyword>